<organism evidence="1 2">
    <name type="scientific">Pseudobutyrivibrio xylanivorans</name>
    <dbReference type="NCBI Taxonomy" id="185007"/>
    <lineage>
        <taxon>Bacteria</taxon>
        <taxon>Bacillati</taxon>
        <taxon>Bacillota</taxon>
        <taxon>Clostridia</taxon>
        <taxon>Lachnospirales</taxon>
        <taxon>Lachnospiraceae</taxon>
        <taxon>Pseudobutyrivibrio</taxon>
    </lineage>
</organism>
<sequence>MNIIYTYKKDAEKTINKMQKSERVSIKGKIETIIGDYCNNHRHPKVHKASNRHFGIYSISLYFVIINRDTRALVTIDEDVIFDQVLVSVMAIGNHDQLISKIGGIEESLYQKMLNDSDGEEDDI</sequence>
<dbReference type="KEGG" id="pxv:FXF36_14505"/>
<evidence type="ECO:0008006" key="3">
    <source>
        <dbReference type="Google" id="ProtNLM"/>
    </source>
</evidence>
<dbReference type="EMBL" id="CP043028">
    <property type="protein sequence ID" value="QFJ56014.1"/>
    <property type="molecule type" value="Genomic_DNA"/>
</dbReference>
<name>A0A5P6VVY6_PSEXY</name>
<dbReference type="AlphaFoldDB" id="A0A5P6VVY6"/>
<evidence type="ECO:0000313" key="1">
    <source>
        <dbReference type="EMBL" id="QFJ56014.1"/>
    </source>
</evidence>
<dbReference type="Proteomes" id="UP000327030">
    <property type="component" value="Chromosome 1"/>
</dbReference>
<dbReference type="OrthoDB" id="573553at2"/>
<protein>
    <recommendedName>
        <fullName evidence="3">Addiction module toxin RelE</fullName>
    </recommendedName>
</protein>
<evidence type="ECO:0000313" key="2">
    <source>
        <dbReference type="Proteomes" id="UP000327030"/>
    </source>
</evidence>
<accession>A0A5P6VVY6</accession>
<gene>
    <name evidence="1" type="ORF">FXF36_14505</name>
</gene>
<dbReference type="RefSeq" id="WP_151625324.1">
    <property type="nucleotide sequence ID" value="NZ_CP043028.1"/>
</dbReference>
<proteinExistence type="predicted"/>
<reference evidence="2" key="1">
    <citation type="submission" date="2019-08" db="EMBL/GenBank/DDBJ databases">
        <title>Complete Genome Sequence of the Polysaccharide-Degrading Rumen Bacterium Pseudobutyrivibrio xylanivorans MA3014.</title>
        <authorList>
            <person name="Palevich N."/>
            <person name="Maclean P.H."/>
            <person name="Kelly W.J."/>
            <person name="Leahy S.C."/>
            <person name="Rakonjac J."/>
            <person name="Attwood G.T."/>
        </authorList>
    </citation>
    <scope>NUCLEOTIDE SEQUENCE [LARGE SCALE GENOMIC DNA]</scope>
    <source>
        <strain evidence="2">MA3014</strain>
    </source>
</reference>